<evidence type="ECO:0000256" key="2">
    <source>
        <dbReference type="SAM" id="Phobius"/>
    </source>
</evidence>
<dbReference type="Pfam" id="PF02493">
    <property type="entry name" value="MORN"/>
    <property type="match status" value="8"/>
</dbReference>
<proteinExistence type="predicted"/>
<dbReference type="KEGG" id="ips:CfP315_0875"/>
<dbReference type="SUPFAM" id="SSF82185">
    <property type="entry name" value="Histone H3 K4-specific methyltransferase SET7/9 N-terminal domain"/>
    <property type="match status" value="2"/>
</dbReference>
<evidence type="ECO:0000256" key="1">
    <source>
        <dbReference type="ARBA" id="ARBA00022737"/>
    </source>
</evidence>
<evidence type="ECO:0000313" key="3">
    <source>
        <dbReference type="EMBL" id="BED92263.1"/>
    </source>
</evidence>
<accession>A0AA48KXC5</accession>
<sequence>MASGFGIFSQIFTRIVSLVKSQINGISKWTLKLQSFANLTSQKIQEKITKFIQLLTSRPKSKKDYWKIFDIYFSKRFVVMSFAAFAAFLFIFVNLIYPFLDGKLWYAKVYTNTQKYSTFSGKAKVYNPTNNLIYYGEMSNGHANGYGEQYDVDGKILYKGAFNTGKYHGEGQLYNEYENVIYKGSFENNKFHGQGQQINNLNIPIFTGSFESGMKSGRGIEFDPKSGLRKFYGEYKNDLKEGKGIEYTQDGEGISYEGNFKDNKYDGDGKLYLDNHLVYLGEFKNGLYNGNGTAYDKNSGIIKYIGEFKNGLFDGQGELFNIKNMKLMFEGNFSKGKRHGEGIAFDYLGTQIYSGKFRNDGIDFISILNANEEKIRENFKEPDSHIDLNDKKIIVYSGIRSAMLMLNNSTQEEQVCDKVFVNLKDEFMGLNNKSSALDCNAILGDTYSSTLFESRDYYPKIFKILDLSFENNKCGTNKYVFDGYYVRVFFNSDYTEAKAIEIGKVS</sequence>
<dbReference type="Proteomes" id="UP001337580">
    <property type="component" value="Chromosome"/>
</dbReference>
<protein>
    <recommendedName>
        <fullName evidence="4">MORN repeat protein</fullName>
    </recommendedName>
</protein>
<dbReference type="SMART" id="SM00698">
    <property type="entry name" value="MORN"/>
    <property type="match status" value="7"/>
</dbReference>
<keyword evidence="2" id="KW-0472">Membrane</keyword>
<keyword evidence="2" id="KW-1133">Transmembrane helix</keyword>
<keyword evidence="1" id="KW-0677">Repeat</keyword>
<dbReference type="PANTHER" id="PTHR43215">
    <property type="entry name" value="RADIAL SPOKE HEAD 1 HOMOLOG"/>
    <property type="match status" value="1"/>
</dbReference>
<reference evidence="3" key="1">
    <citation type="journal article" date="2023" name="ISME J.">
        <title>Emergence of putative energy parasites within Clostridia revealed by genome analysis of a novel endosymbiotic clade.</title>
        <authorList>
            <person name="Takahashi K."/>
            <person name="Kuwahara H."/>
            <person name="Horikawa Y."/>
            <person name="Izawa K."/>
            <person name="Kato D."/>
            <person name="Inagaki T."/>
            <person name="Yuki M."/>
            <person name="Ohkuma M."/>
            <person name="Hongoh Y."/>
        </authorList>
    </citation>
    <scope>NUCLEOTIDE SEQUENCE</scope>
    <source>
        <strain evidence="3">CfP3-15</strain>
    </source>
</reference>
<organism evidence="3">
    <name type="scientific">Candidatus Improbicoccus pseudotrichonymphae</name>
    <dbReference type="NCBI Taxonomy" id="3033792"/>
    <lineage>
        <taxon>Bacteria</taxon>
        <taxon>Bacillati</taxon>
        <taxon>Bacillota</taxon>
        <taxon>Clostridia</taxon>
        <taxon>Candidatus Improbicoccus</taxon>
    </lineage>
</organism>
<dbReference type="PANTHER" id="PTHR43215:SF14">
    <property type="entry name" value="RADIAL SPOKE HEAD 1 HOMOLOG"/>
    <property type="match status" value="1"/>
</dbReference>
<keyword evidence="2" id="KW-0812">Transmembrane</keyword>
<gene>
    <name evidence="3" type="ORF">CfP315_0875</name>
</gene>
<dbReference type="AlphaFoldDB" id="A0AA48KXC5"/>
<name>A0AA48KXC5_9FIRM</name>
<evidence type="ECO:0008006" key="4">
    <source>
        <dbReference type="Google" id="ProtNLM"/>
    </source>
</evidence>
<feature type="transmembrane region" description="Helical" evidence="2">
    <location>
        <begin position="77"/>
        <end position="100"/>
    </location>
</feature>
<dbReference type="Gene3D" id="2.20.110.10">
    <property type="entry name" value="Histone H3 K4-specific methyltransferase SET7/9 N-terminal domain"/>
    <property type="match status" value="3"/>
</dbReference>
<dbReference type="EMBL" id="AP027924">
    <property type="protein sequence ID" value="BED92263.1"/>
    <property type="molecule type" value="Genomic_DNA"/>
</dbReference>
<dbReference type="InterPro" id="IPR003409">
    <property type="entry name" value="MORN"/>
</dbReference>